<protein>
    <submittedName>
        <fullName evidence="2">Calcium/calmodulin-dependent protein kinase type 1</fullName>
    </submittedName>
</protein>
<keyword evidence="3" id="KW-1185">Reference proteome</keyword>
<dbReference type="Proteomes" id="UP001642464">
    <property type="component" value="Unassembled WGS sequence"/>
</dbReference>
<evidence type="ECO:0000313" key="2">
    <source>
        <dbReference type="EMBL" id="CAK8998268.1"/>
    </source>
</evidence>
<dbReference type="EMBL" id="CAXAMM010003014">
    <property type="protein sequence ID" value="CAK8998268.1"/>
    <property type="molecule type" value="Genomic_DNA"/>
</dbReference>
<feature type="compositionally biased region" description="Basic and acidic residues" evidence="1">
    <location>
        <begin position="505"/>
        <end position="515"/>
    </location>
</feature>
<feature type="region of interest" description="Disordered" evidence="1">
    <location>
        <begin position="490"/>
        <end position="518"/>
    </location>
</feature>
<keyword evidence="2" id="KW-0808">Transferase</keyword>
<keyword evidence="2" id="KW-0418">Kinase</keyword>
<gene>
    <name evidence="2" type="ORF">SCF082_LOCUS5568</name>
</gene>
<evidence type="ECO:0000256" key="1">
    <source>
        <dbReference type="SAM" id="MobiDB-lite"/>
    </source>
</evidence>
<proteinExistence type="predicted"/>
<sequence>MPSQDKSRIQEFLWSRGARHPRHWSLESEAFRWTIGPLFMKAEKQWWDSCQPAFHSAELFQAVRAVHLFLLEAWIMPSVPCAMPDAWISRAVRRLRVPRRRRFGAERGSQRRSAADRVYCEASETRRQVSWVTLSEANGRQVSLTLDDISGRYAGYEGCSEMLGKAVVPGTDPEGWEAFQTLSEAPRPSTEAQVTESNQQIIGLVRRGFDRPVLQPFTSTAKRVAESVCGRDVQVVTAVDEAAIPHTEDLIGLGRPLQLDTNKRRAFFQLVTMPEFSRSCGADTSSPLSRLVSRRELPNALRNWFPASKGPASPRLCDAAQKRQWQNSRVDSSPLDFPTLWLWNCFLAWQSLIEEIEEENPQPRGQCSVEVNLFYEGLTAVFPDSAASTAHRILQVGVSGAECGFRAFQSGDAAAAVSLMAVNLELDGRTLLMPRRGEKLLKVDILRRAHLRPALVWSASWAQICILFRQRDYDQLTAFVSTAITEAMSSRRGWPEAQQADAEAETQRAESKDQPQHGARFRLEVGAPLVFLPTDGRCLQQPRLGSYEGGQLEVDESGEPTFRPPPGDGFLVLDFGHVAASGGSAANTGVNLQLRGAQVLGTTPVKEPEAVQKKPCELLWPVSLQAVLENPADGPIEFHAVSMEADGEGIVDHHMSLTRAQLTLILDVLAENICYTGRSGFAGGAAPIQRPRSQGGEKKGRGFRFSWRWPGELKWDIAFTEAAQLACLKLRGGMLGFSSLPTGSSYQLNCLSLTATDTRGRSRNLVKTLLESAAPTGDLGFNVEAAGSDEVETTCSACGYDVLPVFEDDDNTDVPLRLTSPPPAVPDAALMLLTSLTGEAELEVEHLDLKRVHDRNGVQYLLDTLRQPLQQKQLFQKRTLLDSFEKSSRFPNESLRQYIDRYSRVEKDLEAIGMSSSTSTTVRAKATACWNELAWHLTSNVWSADSGGFCCAVS</sequence>
<reference evidence="2 3" key="1">
    <citation type="submission" date="2024-02" db="EMBL/GenBank/DDBJ databases">
        <authorList>
            <person name="Chen Y."/>
            <person name="Shah S."/>
            <person name="Dougan E. K."/>
            <person name="Thang M."/>
            <person name="Chan C."/>
        </authorList>
    </citation>
    <scope>NUCLEOTIDE SEQUENCE [LARGE SCALE GENOMIC DNA]</scope>
</reference>
<accession>A0ABP0IA49</accession>
<evidence type="ECO:0000313" key="3">
    <source>
        <dbReference type="Proteomes" id="UP001642464"/>
    </source>
</evidence>
<dbReference type="GO" id="GO:0016301">
    <property type="term" value="F:kinase activity"/>
    <property type="evidence" value="ECO:0007669"/>
    <property type="project" value="UniProtKB-KW"/>
</dbReference>
<comment type="caution">
    <text evidence="2">The sequence shown here is derived from an EMBL/GenBank/DDBJ whole genome shotgun (WGS) entry which is preliminary data.</text>
</comment>
<organism evidence="2 3">
    <name type="scientific">Durusdinium trenchii</name>
    <dbReference type="NCBI Taxonomy" id="1381693"/>
    <lineage>
        <taxon>Eukaryota</taxon>
        <taxon>Sar</taxon>
        <taxon>Alveolata</taxon>
        <taxon>Dinophyceae</taxon>
        <taxon>Suessiales</taxon>
        <taxon>Symbiodiniaceae</taxon>
        <taxon>Durusdinium</taxon>
    </lineage>
</organism>
<name>A0ABP0IA49_9DINO</name>